<dbReference type="CDD" id="cd07067">
    <property type="entry name" value="HP_PGM_like"/>
    <property type="match status" value="1"/>
</dbReference>
<dbReference type="InterPro" id="IPR013078">
    <property type="entry name" value="His_Pase_superF_clade-1"/>
</dbReference>
<sequence>MKKIYFIRHAKASERTEILEDFLRPLNSRGKNDVSFMAKRLKHFHVMPDIIYSSPAKRALKTSKEIALELGCPKKTIVLCDELYESSYAYYLELIHSTDDTHESVFIVAHNPTLTEVAEHLSGAILSNIPTCAIVCISFDVKSFKEIHEESGHILFFDYPKKHFKN</sequence>
<dbReference type="PANTHER" id="PTHR47623:SF1">
    <property type="entry name" value="OS09G0287300 PROTEIN"/>
    <property type="match status" value="1"/>
</dbReference>
<evidence type="ECO:0000313" key="1">
    <source>
        <dbReference type="EMBL" id="AFL68626.1"/>
    </source>
</evidence>
<reference evidence="1 2" key="1">
    <citation type="submission" date="2012-06" db="EMBL/GenBank/DDBJ databases">
        <title>Complete sequence of Sulfurospirillum barnesii SES-3.</title>
        <authorList>
            <consortium name="US DOE Joint Genome Institute"/>
            <person name="Lucas S."/>
            <person name="Han J."/>
            <person name="Lapidus A."/>
            <person name="Cheng J.-F."/>
            <person name="Goodwin L."/>
            <person name="Pitluck S."/>
            <person name="Peters L."/>
            <person name="Ovchinnikova G."/>
            <person name="Lu M."/>
            <person name="Detter J.C."/>
            <person name="Han C."/>
            <person name="Tapia R."/>
            <person name="Land M."/>
            <person name="Hauser L."/>
            <person name="Kyrpides N."/>
            <person name="Ivanova N."/>
            <person name="Pagani I."/>
            <person name="Stolz J."/>
            <person name="Arkin A."/>
            <person name="Dehal P."/>
            <person name="Oremland R."/>
            <person name="Saltikov C."/>
            <person name="Basu P."/>
            <person name="Hollibaugh J."/>
            <person name="Newman D."/>
            <person name="Stolyar S."/>
            <person name="Hazen T."/>
            <person name="Woyke T."/>
        </authorList>
    </citation>
    <scope>NUCLEOTIDE SEQUENCE [LARGE SCALE GENOMIC DNA]</scope>
    <source>
        <strain evidence="2">ATCC 700032 / DSM 10660 / SES-3</strain>
    </source>
</reference>
<accession>I3XXF2</accession>
<dbReference type="SUPFAM" id="SSF53254">
    <property type="entry name" value="Phosphoglycerate mutase-like"/>
    <property type="match status" value="1"/>
</dbReference>
<dbReference type="InterPro" id="IPR029033">
    <property type="entry name" value="His_PPase_superfam"/>
</dbReference>
<dbReference type="eggNOG" id="COG2062">
    <property type="taxonomic scope" value="Bacteria"/>
</dbReference>
<evidence type="ECO:0000313" key="2">
    <source>
        <dbReference type="Proteomes" id="UP000006176"/>
    </source>
</evidence>
<protein>
    <submittedName>
        <fullName evidence="1">Phosphohistidine phosphatase SixA</fullName>
    </submittedName>
</protein>
<dbReference type="SMART" id="SM00855">
    <property type="entry name" value="PGAM"/>
    <property type="match status" value="1"/>
</dbReference>
<dbReference type="HOGENOM" id="CLU_084603_2_2_7"/>
<dbReference type="PANTHER" id="PTHR47623">
    <property type="entry name" value="OS09G0287300 PROTEIN"/>
    <property type="match status" value="1"/>
</dbReference>
<organism evidence="1 2">
    <name type="scientific">Sulfurospirillum barnesii (strain ATCC 700032 / DSM 10660 / SES-3)</name>
    <dbReference type="NCBI Taxonomy" id="760154"/>
    <lineage>
        <taxon>Bacteria</taxon>
        <taxon>Pseudomonadati</taxon>
        <taxon>Campylobacterota</taxon>
        <taxon>Epsilonproteobacteria</taxon>
        <taxon>Campylobacterales</taxon>
        <taxon>Sulfurospirillaceae</taxon>
        <taxon>Sulfurospirillum</taxon>
    </lineage>
</organism>
<dbReference type="Proteomes" id="UP000006176">
    <property type="component" value="Chromosome"/>
</dbReference>
<dbReference type="AlphaFoldDB" id="I3XXF2"/>
<dbReference type="Gene3D" id="3.40.50.1240">
    <property type="entry name" value="Phosphoglycerate mutase-like"/>
    <property type="match status" value="1"/>
</dbReference>
<keyword evidence="2" id="KW-1185">Reference proteome</keyword>
<dbReference type="RefSeq" id="WP_014769504.1">
    <property type="nucleotide sequence ID" value="NC_018002.1"/>
</dbReference>
<dbReference type="EMBL" id="CP003333">
    <property type="protein sequence ID" value="AFL68626.1"/>
    <property type="molecule type" value="Genomic_DNA"/>
</dbReference>
<gene>
    <name evidence="1" type="ordered locus">Sulba_1336</name>
</gene>
<dbReference type="STRING" id="760154.Sulba_1336"/>
<name>I3XXF2_SULBS</name>
<proteinExistence type="predicted"/>
<dbReference type="OrthoDB" id="9810154at2"/>
<dbReference type="KEGG" id="sba:Sulba_1336"/>
<dbReference type="Pfam" id="PF00300">
    <property type="entry name" value="His_Phos_1"/>
    <property type="match status" value="1"/>
</dbReference>
<dbReference type="PATRIC" id="fig|760154.4.peg.1338"/>